<evidence type="ECO:0000256" key="1">
    <source>
        <dbReference type="ARBA" id="ARBA00010111"/>
    </source>
</evidence>
<reference evidence="5 6" key="1">
    <citation type="submission" date="2013-11" db="EMBL/GenBank/DDBJ databases">
        <title>The Genome Sequence of Phytophthora parasitica P1976.</title>
        <authorList>
            <consortium name="The Broad Institute Genomics Platform"/>
            <person name="Russ C."/>
            <person name="Tyler B."/>
            <person name="Panabieres F."/>
            <person name="Shan W."/>
            <person name="Tripathy S."/>
            <person name="Grunwald N."/>
            <person name="Machado M."/>
            <person name="Johnson C.S."/>
            <person name="Walker B."/>
            <person name="Young S."/>
            <person name="Zeng Q."/>
            <person name="Gargeya S."/>
            <person name="Fitzgerald M."/>
            <person name="Haas B."/>
            <person name="Abouelleil A."/>
            <person name="Allen A.W."/>
            <person name="Alvarado L."/>
            <person name="Arachchi H.M."/>
            <person name="Berlin A.M."/>
            <person name="Chapman S.B."/>
            <person name="Gainer-Dewar J."/>
            <person name="Goldberg J."/>
            <person name="Griggs A."/>
            <person name="Gujja S."/>
            <person name="Hansen M."/>
            <person name="Howarth C."/>
            <person name="Imamovic A."/>
            <person name="Ireland A."/>
            <person name="Larimer J."/>
            <person name="McCowan C."/>
            <person name="Murphy C."/>
            <person name="Pearson M."/>
            <person name="Poon T.W."/>
            <person name="Priest M."/>
            <person name="Roberts A."/>
            <person name="Saif S."/>
            <person name="Shea T."/>
            <person name="Sisk P."/>
            <person name="Sykes S."/>
            <person name="Wortman J."/>
            <person name="Nusbaum C."/>
            <person name="Birren B."/>
        </authorList>
    </citation>
    <scope>NUCLEOTIDE SEQUENCE [LARGE SCALE GENOMIC DNA]</scope>
    <source>
        <strain evidence="5 6">P1976</strain>
    </source>
</reference>
<sequence>MASMLVKNALQLSLRARPSTSGVRALSSISSGSFSVSSSSMPHPSVLMMATPTNHMSACHLPAPPLLFAMTDVSVLPSVADALVHNPLIFETGVNRLQIDDFLPQIGEVECPTDNLNEPLQAIKRTYQPSVLRRKRKHGFRTRRVSISGRKVLKRRFNKGRWRMSL</sequence>
<keyword evidence="3" id="KW-0687">Ribonucleoprotein</keyword>
<accession>A0A080ZLS8</accession>
<evidence type="ECO:0000256" key="4">
    <source>
        <dbReference type="ARBA" id="ARBA00035274"/>
    </source>
</evidence>
<comment type="similarity">
    <text evidence="1">Belongs to the bacterial ribosomal protein bL34 family.</text>
</comment>
<organism evidence="5 6">
    <name type="scientific">Phytophthora nicotianae P1976</name>
    <dbReference type="NCBI Taxonomy" id="1317066"/>
    <lineage>
        <taxon>Eukaryota</taxon>
        <taxon>Sar</taxon>
        <taxon>Stramenopiles</taxon>
        <taxon>Oomycota</taxon>
        <taxon>Peronosporomycetes</taxon>
        <taxon>Peronosporales</taxon>
        <taxon>Peronosporaceae</taxon>
        <taxon>Phytophthora</taxon>
    </lineage>
</organism>
<evidence type="ECO:0000313" key="5">
    <source>
        <dbReference type="EMBL" id="ETO67589.1"/>
    </source>
</evidence>
<dbReference type="PANTHER" id="PTHR14503:SF4">
    <property type="entry name" value="LARGE RIBOSOMAL SUBUNIT PROTEIN BL34M"/>
    <property type="match status" value="1"/>
</dbReference>
<dbReference type="FunFam" id="1.10.287.3980:FF:000001">
    <property type="entry name" value="Mitochondrial ribosomal protein L34"/>
    <property type="match status" value="1"/>
</dbReference>
<name>A0A080ZLS8_PHYNI</name>
<evidence type="ECO:0000256" key="3">
    <source>
        <dbReference type="ARBA" id="ARBA00023274"/>
    </source>
</evidence>
<dbReference type="GO" id="GO:0006412">
    <property type="term" value="P:translation"/>
    <property type="evidence" value="ECO:0007669"/>
    <property type="project" value="InterPro"/>
</dbReference>
<dbReference type="Gene3D" id="1.10.287.3980">
    <property type="match status" value="1"/>
</dbReference>
<comment type="caution">
    <text evidence="5">The sequence shown here is derived from an EMBL/GenBank/DDBJ whole genome shotgun (WGS) entry which is preliminary data.</text>
</comment>
<dbReference type="PANTHER" id="PTHR14503">
    <property type="entry name" value="MITOCHONDRIAL RIBOSOMAL PROTEIN 34 FAMILY MEMBER"/>
    <property type="match status" value="1"/>
</dbReference>
<dbReference type="GO" id="GO:0003735">
    <property type="term" value="F:structural constituent of ribosome"/>
    <property type="evidence" value="ECO:0007669"/>
    <property type="project" value="InterPro"/>
</dbReference>
<gene>
    <name evidence="5" type="ORF">F444_15503</name>
</gene>
<evidence type="ECO:0000313" key="6">
    <source>
        <dbReference type="Proteomes" id="UP000028582"/>
    </source>
</evidence>
<dbReference type="HAMAP" id="MF_00391">
    <property type="entry name" value="Ribosomal_bL34"/>
    <property type="match status" value="1"/>
</dbReference>
<dbReference type="GO" id="GO:0005762">
    <property type="term" value="C:mitochondrial large ribosomal subunit"/>
    <property type="evidence" value="ECO:0007669"/>
    <property type="project" value="TreeGrafter"/>
</dbReference>
<dbReference type="NCBIfam" id="TIGR01030">
    <property type="entry name" value="rpmH_bact"/>
    <property type="match status" value="1"/>
</dbReference>
<dbReference type="InterPro" id="IPR000271">
    <property type="entry name" value="Ribosomal_bL34"/>
</dbReference>
<proteinExistence type="inferred from homology"/>
<evidence type="ECO:0000256" key="2">
    <source>
        <dbReference type="ARBA" id="ARBA00022980"/>
    </source>
</evidence>
<keyword evidence="2 5" id="KW-0689">Ribosomal protein</keyword>
<dbReference type="OrthoDB" id="431691at2759"/>
<dbReference type="EMBL" id="ANJA01002882">
    <property type="protein sequence ID" value="ETO67589.1"/>
    <property type="molecule type" value="Genomic_DNA"/>
</dbReference>
<dbReference type="Pfam" id="PF00468">
    <property type="entry name" value="Ribosomal_L34"/>
    <property type="match status" value="1"/>
</dbReference>
<protein>
    <recommendedName>
        <fullName evidence="4">Large ribosomal subunit protein bL34m</fullName>
    </recommendedName>
</protein>
<dbReference type="PROSITE" id="PS00784">
    <property type="entry name" value="RIBOSOMAL_L34"/>
    <property type="match status" value="1"/>
</dbReference>
<dbReference type="InterPro" id="IPR020939">
    <property type="entry name" value="Ribosomal_bL34_CS"/>
</dbReference>
<dbReference type="AlphaFoldDB" id="A0A080ZLS8"/>
<dbReference type="Proteomes" id="UP000028582">
    <property type="component" value="Unassembled WGS sequence"/>
</dbReference>